<feature type="transmembrane region" description="Helical" evidence="6">
    <location>
        <begin position="7"/>
        <end position="29"/>
    </location>
</feature>
<evidence type="ECO:0000256" key="5">
    <source>
        <dbReference type="ARBA" id="ARBA00023136"/>
    </source>
</evidence>
<evidence type="ECO:0000313" key="8">
    <source>
        <dbReference type="EMBL" id="SAK73025.1"/>
    </source>
</evidence>
<dbReference type="RefSeq" id="WP_332460103.1">
    <property type="nucleotide sequence ID" value="NZ_FCOX02000013.1"/>
</dbReference>
<organism evidence="8 9">
    <name type="scientific">Caballeronia calidae</name>
    <dbReference type="NCBI Taxonomy" id="1777139"/>
    <lineage>
        <taxon>Bacteria</taxon>
        <taxon>Pseudomonadati</taxon>
        <taxon>Pseudomonadota</taxon>
        <taxon>Betaproteobacteria</taxon>
        <taxon>Burkholderiales</taxon>
        <taxon>Burkholderiaceae</taxon>
        <taxon>Caballeronia</taxon>
    </lineage>
</organism>
<dbReference type="Proteomes" id="UP000071859">
    <property type="component" value="Unassembled WGS sequence"/>
</dbReference>
<protein>
    <submittedName>
        <fullName evidence="8">GtrA-like protein</fullName>
    </submittedName>
</protein>
<dbReference type="Pfam" id="PF04138">
    <property type="entry name" value="GtrA_DPMS_TM"/>
    <property type="match status" value="1"/>
</dbReference>
<keyword evidence="4 6" id="KW-1133">Transmembrane helix</keyword>
<reference evidence="8" key="1">
    <citation type="submission" date="2016-01" db="EMBL/GenBank/DDBJ databases">
        <authorList>
            <person name="Peeters C."/>
        </authorList>
    </citation>
    <scope>NUCLEOTIDE SEQUENCE</scope>
    <source>
        <strain evidence="8">LMG 29321</strain>
    </source>
</reference>
<gene>
    <name evidence="8" type="ORF">AWB78_03053</name>
</gene>
<keyword evidence="9" id="KW-1185">Reference proteome</keyword>
<sequence length="128" mass="14063">MMKSQVIRFAVAGAIGFAADAGVLYLALAYGFGPFVGRAVSFLTAVWVTWQINRQYTFRDRGQRSAWAEWWRYLLSMLGGASVNYAAYSLIVVTGPRGSLVPLLGVACGSVAGMFVNFFAAKFWAFRK</sequence>
<evidence type="ECO:0000256" key="1">
    <source>
        <dbReference type="ARBA" id="ARBA00004141"/>
    </source>
</evidence>
<name>A0A158BSG8_9BURK</name>
<dbReference type="GO" id="GO:0005886">
    <property type="term" value="C:plasma membrane"/>
    <property type="evidence" value="ECO:0007669"/>
    <property type="project" value="TreeGrafter"/>
</dbReference>
<comment type="subcellular location">
    <subcellularLocation>
        <location evidence="1">Membrane</location>
        <topology evidence="1">Multi-pass membrane protein</topology>
    </subcellularLocation>
</comment>
<dbReference type="PANTHER" id="PTHR38459">
    <property type="entry name" value="PROPHAGE BACTOPRENOL-LINKED GLUCOSE TRANSLOCASE HOMOLOG"/>
    <property type="match status" value="1"/>
</dbReference>
<dbReference type="AlphaFoldDB" id="A0A158BSG8"/>
<comment type="similarity">
    <text evidence="2">Belongs to the GtrA family.</text>
</comment>
<evidence type="ECO:0000313" key="9">
    <source>
        <dbReference type="Proteomes" id="UP000071859"/>
    </source>
</evidence>
<accession>A0A158BSG8</accession>
<proteinExistence type="inferred from homology"/>
<evidence type="ECO:0000256" key="6">
    <source>
        <dbReference type="SAM" id="Phobius"/>
    </source>
</evidence>
<dbReference type="GO" id="GO:0000271">
    <property type="term" value="P:polysaccharide biosynthetic process"/>
    <property type="evidence" value="ECO:0007669"/>
    <property type="project" value="InterPro"/>
</dbReference>
<evidence type="ECO:0000256" key="4">
    <source>
        <dbReference type="ARBA" id="ARBA00022989"/>
    </source>
</evidence>
<dbReference type="InterPro" id="IPR007267">
    <property type="entry name" value="GtrA_DPMS_TM"/>
</dbReference>
<feature type="domain" description="GtrA/DPMS transmembrane" evidence="7">
    <location>
        <begin position="8"/>
        <end position="126"/>
    </location>
</feature>
<comment type="caution">
    <text evidence="8">The sequence shown here is derived from an EMBL/GenBank/DDBJ whole genome shotgun (WGS) entry which is preliminary data.</text>
</comment>
<keyword evidence="5 6" id="KW-0472">Membrane</keyword>
<evidence type="ECO:0000256" key="2">
    <source>
        <dbReference type="ARBA" id="ARBA00009399"/>
    </source>
</evidence>
<feature type="transmembrane region" description="Helical" evidence="6">
    <location>
        <begin position="100"/>
        <end position="120"/>
    </location>
</feature>
<dbReference type="InterPro" id="IPR051401">
    <property type="entry name" value="GtrA_CellWall_Glycosyl"/>
</dbReference>
<keyword evidence="3 6" id="KW-0812">Transmembrane</keyword>
<feature type="transmembrane region" description="Helical" evidence="6">
    <location>
        <begin position="73"/>
        <end position="94"/>
    </location>
</feature>
<feature type="transmembrane region" description="Helical" evidence="6">
    <location>
        <begin position="35"/>
        <end position="52"/>
    </location>
</feature>
<evidence type="ECO:0000259" key="7">
    <source>
        <dbReference type="Pfam" id="PF04138"/>
    </source>
</evidence>
<dbReference type="EMBL" id="FCOX02000013">
    <property type="protein sequence ID" value="SAK73025.1"/>
    <property type="molecule type" value="Genomic_DNA"/>
</dbReference>
<evidence type="ECO:0000256" key="3">
    <source>
        <dbReference type="ARBA" id="ARBA00022692"/>
    </source>
</evidence>
<dbReference type="PANTHER" id="PTHR38459:SF1">
    <property type="entry name" value="PROPHAGE BACTOPRENOL-LINKED GLUCOSE TRANSLOCASE HOMOLOG"/>
    <property type="match status" value="1"/>
</dbReference>